<reference evidence="1" key="1">
    <citation type="submission" date="2013-08" db="EMBL/GenBank/DDBJ databases">
        <title>Gene expansion shapes genome architecture in the human pathogen Lichtheimia corymbifera: an evolutionary genomics analysis in the ancient terrestrial Mucorales (Mucoromycotina).</title>
        <authorList>
            <person name="Schwartze V.U."/>
            <person name="Winter S."/>
            <person name="Shelest E."/>
            <person name="Marcet-Houben M."/>
            <person name="Horn F."/>
            <person name="Wehner S."/>
            <person name="Hoffmann K."/>
            <person name="Riege K."/>
            <person name="Sammeth M."/>
            <person name="Nowrousian M."/>
            <person name="Valiante V."/>
            <person name="Linde J."/>
            <person name="Jacobsen I.D."/>
            <person name="Marz M."/>
            <person name="Brakhage A.A."/>
            <person name="Gabaldon T."/>
            <person name="Bocker S."/>
            <person name="Voigt K."/>
        </authorList>
    </citation>
    <scope>NUCLEOTIDE SEQUENCE [LARGE SCALE GENOMIC DNA]</scope>
    <source>
        <strain evidence="1">FSU 9682</strain>
    </source>
</reference>
<protein>
    <submittedName>
        <fullName evidence="1">Uncharacterized protein</fullName>
    </submittedName>
</protein>
<accession>A0A068SI11</accession>
<dbReference type="AlphaFoldDB" id="A0A068SI11"/>
<evidence type="ECO:0000313" key="2">
    <source>
        <dbReference type="Proteomes" id="UP000027586"/>
    </source>
</evidence>
<dbReference type="VEuPathDB" id="FungiDB:LCOR_12306.1"/>
<proteinExistence type="predicted"/>
<gene>
    <name evidence="1" type="ORF">LCOR_12306.1</name>
</gene>
<organism evidence="1 2">
    <name type="scientific">Lichtheimia corymbifera JMRC:FSU:9682</name>
    <dbReference type="NCBI Taxonomy" id="1263082"/>
    <lineage>
        <taxon>Eukaryota</taxon>
        <taxon>Fungi</taxon>
        <taxon>Fungi incertae sedis</taxon>
        <taxon>Mucoromycota</taxon>
        <taxon>Mucoromycotina</taxon>
        <taxon>Mucoromycetes</taxon>
        <taxon>Mucorales</taxon>
        <taxon>Lichtheimiaceae</taxon>
        <taxon>Lichtheimia</taxon>
    </lineage>
</organism>
<dbReference type="EMBL" id="CBTN010000202">
    <property type="protein sequence ID" value="CDH61532.1"/>
    <property type="molecule type" value="Genomic_DNA"/>
</dbReference>
<sequence length="147" mass="16644">MHKLRTLRGTTTSPSSPFPLYKVCKTTSIDKVQSINCSHCYLHCTASLSEQANGHTFQLLQAHARDLSLTCLPTQHNTTILSRGLYYSGLDVLDVVTSGSIWNTRIIVITIFSRTIARVIFQQHTTTRYFVLRSTHLPSVRGDFQFR</sequence>
<comment type="caution">
    <text evidence="1">The sequence shown here is derived from an EMBL/GenBank/DDBJ whole genome shotgun (WGS) entry which is preliminary data.</text>
</comment>
<keyword evidence="2" id="KW-1185">Reference proteome</keyword>
<evidence type="ECO:0000313" key="1">
    <source>
        <dbReference type="EMBL" id="CDH61532.1"/>
    </source>
</evidence>
<name>A0A068SI11_9FUNG</name>
<dbReference type="Proteomes" id="UP000027586">
    <property type="component" value="Unassembled WGS sequence"/>
</dbReference>